<comment type="caution">
    <text evidence="1">The sequence shown here is derived from an EMBL/GenBank/DDBJ whole genome shotgun (WGS) entry which is preliminary data.</text>
</comment>
<dbReference type="EMBL" id="JABFOR010000003">
    <property type="protein sequence ID" value="NOJ69757.1"/>
    <property type="molecule type" value="Genomic_DNA"/>
</dbReference>
<sequence>MTRIIATFEHAAAADMCERKLEALRGQDIQITAGNNGYFISADVEDDVLDRAYALIRDHLGNAKNER</sequence>
<dbReference type="Proteomes" id="UP000552038">
    <property type="component" value="Unassembled WGS sequence"/>
</dbReference>
<dbReference type="RefSeq" id="WP_171415093.1">
    <property type="nucleotide sequence ID" value="NZ_JABFOR010000003.1"/>
</dbReference>
<gene>
    <name evidence="1" type="ORF">HMI46_04215</name>
</gene>
<name>A0AAP7DGR2_PAEAL</name>
<organism evidence="1 2">
    <name type="scientific">Paenibacillus alvei</name>
    <name type="common">Bacillus alvei</name>
    <dbReference type="NCBI Taxonomy" id="44250"/>
    <lineage>
        <taxon>Bacteria</taxon>
        <taxon>Bacillati</taxon>
        <taxon>Bacillota</taxon>
        <taxon>Bacilli</taxon>
        <taxon>Bacillales</taxon>
        <taxon>Paenibacillaceae</taxon>
        <taxon>Paenibacillus</taxon>
    </lineage>
</organism>
<reference evidence="1 2" key="1">
    <citation type="submission" date="2020-05" db="EMBL/GenBank/DDBJ databases">
        <title>Whole genome sequencing and identification of novel metabolites from Paenibacillus alvei strain JR949.</title>
        <authorList>
            <person name="Rajendhran J."/>
            <person name="Sree Pranav P."/>
            <person name="Mahalakshmi B."/>
            <person name="Karthikeyan R."/>
        </authorList>
    </citation>
    <scope>NUCLEOTIDE SEQUENCE [LARGE SCALE GENOMIC DNA]</scope>
    <source>
        <strain evidence="1 2">JR949</strain>
    </source>
</reference>
<evidence type="ECO:0000313" key="1">
    <source>
        <dbReference type="EMBL" id="NOJ69757.1"/>
    </source>
</evidence>
<protein>
    <submittedName>
        <fullName evidence="1">Uncharacterized protein</fullName>
    </submittedName>
</protein>
<proteinExistence type="predicted"/>
<evidence type="ECO:0000313" key="2">
    <source>
        <dbReference type="Proteomes" id="UP000552038"/>
    </source>
</evidence>
<dbReference type="AlphaFoldDB" id="A0AAP7DGR2"/>
<accession>A0AAP7DGR2</accession>